<accession>A0A8S1HVX2</accession>
<dbReference type="PANTHER" id="PTHR37919">
    <property type="entry name" value="PROTEIN CBG05606"/>
    <property type="match status" value="1"/>
</dbReference>
<evidence type="ECO:0000256" key="2">
    <source>
        <dbReference type="SAM" id="Phobius"/>
    </source>
</evidence>
<gene>
    <name evidence="3" type="ORF">CAUJ_LOCUS14310</name>
</gene>
<evidence type="ECO:0000313" key="3">
    <source>
        <dbReference type="EMBL" id="CAD6198404.1"/>
    </source>
</evidence>
<keyword evidence="2" id="KW-0472">Membrane</keyword>
<name>A0A8S1HVX2_9PELO</name>
<organism evidence="3 4">
    <name type="scientific">Caenorhabditis auriculariae</name>
    <dbReference type="NCBI Taxonomy" id="2777116"/>
    <lineage>
        <taxon>Eukaryota</taxon>
        <taxon>Metazoa</taxon>
        <taxon>Ecdysozoa</taxon>
        <taxon>Nematoda</taxon>
        <taxon>Chromadorea</taxon>
        <taxon>Rhabditida</taxon>
        <taxon>Rhabditina</taxon>
        <taxon>Rhabditomorpha</taxon>
        <taxon>Rhabditoidea</taxon>
        <taxon>Rhabditidae</taxon>
        <taxon>Peloderinae</taxon>
        <taxon>Caenorhabditis</taxon>
    </lineage>
</organism>
<evidence type="ECO:0000313" key="4">
    <source>
        <dbReference type="Proteomes" id="UP000835052"/>
    </source>
</evidence>
<dbReference type="Proteomes" id="UP000835052">
    <property type="component" value="Unassembled WGS sequence"/>
</dbReference>
<reference evidence="3" key="1">
    <citation type="submission" date="2020-10" db="EMBL/GenBank/DDBJ databases">
        <authorList>
            <person name="Kikuchi T."/>
        </authorList>
    </citation>
    <scope>NUCLEOTIDE SEQUENCE</scope>
    <source>
        <strain evidence="3">NKZ352</strain>
    </source>
</reference>
<dbReference type="OrthoDB" id="60858at2759"/>
<keyword evidence="2" id="KW-1133">Transmembrane helix</keyword>
<dbReference type="PANTHER" id="PTHR37919:SF2">
    <property type="entry name" value="EXPERA DOMAIN-CONTAINING PROTEIN"/>
    <property type="match status" value="1"/>
</dbReference>
<protein>
    <submittedName>
        <fullName evidence="3">Uncharacterized protein</fullName>
    </submittedName>
</protein>
<feature type="transmembrane region" description="Helical" evidence="2">
    <location>
        <begin position="136"/>
        <end position="155"/>
    </location>
</feature>
<keyword evidence="4" id="KW-1185">Reference proteome</keyword>
<proteinExistence type="predicted"/>
<keyword evidence="2" id="KW-0812">Transmembrane</keyword>
<sequence>MVHFVLSNSFVSFAGFTFRQEILDVGREDRPKSRSRPPQLGSLSFEHESGASSSAILRPQLTLVRKMARSEVFPFWMKAWLFASAVICAVDVTFTMLRPYTNDPNNVLSYTVFYGWNLYASVDIRYADTNDLVTCSTGRVMLGEIILNFIALYLAKKRSRHAVLTAFVSSVMVFWKTVWYFSLYIQPPPGNPSKFAEDKSLLSVFLIFFLPNVFWVILPFACIVALWPRLALPLEFEDQLNNNYVKAEDREKA</sequence>
<dbReference type="EMBL" id="CAJGYM010000125">
    <property type="protein sequence ID" value="CAD6198404.1"/>
    <property type="molecule type" value="Genomic_DNA"/>
</dbReference>
<feature type="region of interest" description="Disordered" evidence="1">
    <location>
        <begin position="27"/>
        <end position="47"/>
    </location>
</feature>
<feature type="transmembrane region" description="Helical" evidence="2">
    <location>
        <begin position="75"/>
        <end position="97"/>
    </location>
</feature>
<comment type="caution">
    <text evidence="3">The sequence shown here is derived from an EMBL/GenBank/DDBJ whole genome shotgun (WGS) entry which is preliminary data.</text>
</comment>
<feature type="transmembrane region" description="Helical" evidence="2">
    <location>
        <begin position="162"/>
        <end position="181"/>
    </location>
</feature>
<evidence type="ECO:0000256" key="1">
    <source>
        <dbReference type="SAM" id="MobiDB-lite"/>
    </source>
</evidence>
<dbReference type="AlphaFoldDB" id="A0A8S1HVX2"/>
<feature type="transmembrane region" description="Helical" evidence="2">
    <location>
        <begin position="201"/>
        <end position="227"/>
    </location>
</feature>